<proteinExistence type="predicted"/>
<comment type="caution">
    <text evidence="1">The sequence shown here is derived from an EMBL/GenBank/DDBJ whole genome shotgun (WGS) entry which is preliminary data.</text>
</comment>
<feature type="non-terminal residue" evidence="1">
    <location>
        <position position="77"/>
    </location>
</feature>
<protein>
    <submittedName>
        <fullName evidence="1">Uncharacterized protein</fullName>
    </submittedName>
</protein>
<sequence length="77" mass="8556">MSEKEPNRRLSAAQAKQGKFEFRLCHSAGVLRMAQLSTIGSSRSLRVAHGAIKACAGRFNRCKLRHGAEELRMAQDE</sequence>
<reference evidence="1 2" key="2">
    <citation type="journal article" date="2017" name="Front. Plant Sci.">
        <title>Gene Classification and Mining of Molecular Markers Useful in Red Clover (Trifolium pratense) Breeding.</title>
        <authorList>
            <person name="Istvanek J."/>
            <person name="Dluhosova J."/>
            <person name="Dluhos P."/>
            <person name="Patkova L."/>
            <person name="Nedelnik J."/>
            <person name="Repkova J."/>
        </authorList>
    </citation>
    <scope>NUCLEOTIDE SEQUENCE [LARGE SCALE GENOMIC DNA]</scope>
    <source>
        <strain evidence="2">cv. Tatra</strain>
        <tissue evidence="1">Young leaves</tissue>
    </source>
</reference>
<name>A0A2K3KAF7_TRIPR</name>
<gene>
    <name evidence="1" type="ORF">L195_g061551</name>
</gene>
<reference evidence="1 2" key="1">
    <citation type="journal article" date="2014" name="Am. J. Bot.">
        <title>Genome assembly and annotation for red clover (Trifolium pratense; Fabaceae).</title>
        <authorList>
            <person name="Istvanek J."/>
            <person name="Jaros M."/>
            <person name="Krenek A."/>
            <person name="Repkova J."/>
        </authorList>
    </citation>
    <scope>NUCLEOTIDE SEQUENCE [LARGE SCALE GENOMIC DNA]</scope>
    <source>
        <strain evidence="2">cv. Tatra</strain>
        <tissue evidence="1">Young leaves</tissue>
    </source>
</reference>
<dbReference type="EMBL" id="ASHM01154089">
    <property type="protein sequence ID" value="PNX63286.1"/>
    <property type="molecule type" value="Genomic_DNA"/>
</dbReference>
<evidence type="ECO:0000313" key="2">
    <source>
        <dbReference type="Proteomes" id="UP000236291"/>
    </source>
</evidence>
<accession>A0A2K3KAF7</accession>
<dbReference type="AlphaFoldDB" id="A0A2K3KAF7"/>
<evidence type="ECO:0000313" key="1">
    <source>
        <dbReference type="EMBL" id="PNX63286.1"/>
    </source>
</evidence>
<organism evidence="1 2">
    <name type="scientific">Trifolium pratense</name>
    <name type="common">Red clover</name>
    <dbReference type="NCBI Taxonomy" id="57577"/>
    <lineage>
        <taxon>Eukaryota</taxon>
        <taxon>Viridiplantae</taxon>
        <taxon>Streptophyta</taxon>
        <taxon>Embryophyta</taxon>
        <taxon>Tracheophyta</taxon>
        <taxon>Spermatophyta</taxon>
        <taxon>Magnoliopsida</taxon>
        <taxon>eudicotyledons</taxon>
        <taxon>Gunneridae</taxon>
        <taxon>Pentapetalae</taxon>
        <taxon>rosids</taxon>
        <taxon>fabids</taxon>
        <taxon>Fabales</taxon>
        <taxon>Fabaceae</taxon>
        <taxon>Papilionoideae</taxon>
        <taxon>50 kb inversion clade</taxon>
        <taxon>NPAAA clade</taxon>
        <taxon>Hologalegina</taxon>
        <taxon>IRL clade</taxon>
        <taxon>Trifolieae</taxon>
        <taxon>Trifolium</taxon>
    </lineage>
</organism>
<dbReference type="Proteomes" id="UP000236291">
    <property type="component" value="Unassembled WGS sequence"/>
</dbReference>